<organism evidence="3 4">
    <name type="scientific">Pirellula staleyi (strain ATCC 27377 / DSM 6068 / ICPB 4128)</name>
    <name type="common">Pirella staleyi</name>
    <dbReference type="NCBI Taxonomy" id="530564"/>
    <lineage>
        <taxon>Bacteria</taxon>
        <taxon>Pseudomonadati</taxon>
        <taxon>Planctomycetota</taxon>
        <taxon>Planctomycetia</taxon>
        <taxon>Pirellulales</taxon>
        <taxon>Pirellulaceae</taxon>
        <taxon>Pirellula</taxon>
    </lineage>
</organism>
<accession>D2R8R3</accession>
<name>D2R8R3_PIRSD</name>
<feature type="region of interest" description="Disordered" evidence="2">
    <location>
        <begin position="176"/>
        <end position="210"/>
    </location>
</feature>
<dbReference type="KEGG" id="psl:Psta_2939"/>
<sequence length="210" mass="23572">MRRDSRNRAEQAKQLADQLARSVEAKSRDVRIEGFVQAALPPLVTLHWLIDGYNLLHASDLIPPDGKAPVLARSRELLLSFLTLLLSKTKASRTLVVFDGMHSPPGLPKSFHYRGLTVQFSTRNQSADDLLEEILEQHPAPKQVTVISSDHRVQRGARSRGANYIDSDMWLVEQKRLGQQAQKEKSSLESEKPAPPASPGEVSKWLDFFE</sequence>
<dbReference type="eggNOG" id="COG3688">
    <property type="taxonomic scope" value="Bacteria"/>
</dbReference>
<dbReference type="STRING" id="530564.Psta_2939"/>
<evidence type="ECO:0000256" key="1">
    <source>
        <dbReference type="SAM" id="Coils"/>
    </source>
</evidence>
<dbReference type="OrthoDB" id="286832at2"/>
<keyword evidence="1" id="KW-0175">Coiled coil</keyword>
<proteinExistence type="predicted"/>
<feature type="coiled-coil region" evidence="1">
    <location>
        <begin position="2"/>
        <end position="29"/>
    </location>
</feature>
<dbReference type="HOGENOM" id="CLU_1309184_0_0_0"/>
<dbReference type="Proteomes" id="UP000001887">
    <property type="component" value="Chromosome"/>
</dbReference>
<dbReference type="EMBL" id="CP001848">
    <property type="protein sequence ID" value="ADB17604.1"/>
    <property type="molecule type" value="Genomic_DNA"/>
</dbReference>
<keyword evidence="4" id="KW-1185">Reference proteome</keyword>
<evidence type="ECO:0008006" key="5">
    <source>
        <dbReference type="Google" id="ProtNLM"/>
    </source>
</evidence>
<dbReference type="AlphaFoldDB" id="D2R8R3"/>
<evidence type="ECO:0000313" key="3">
    <source>
        <dbReference type="EMBL" id="ADB17604.1"/>
    </source>
</evidence>
<reference evidence="3 4" key="1">
    <citation type="journal article" date="2009" name="Stand. Genomic Sci.">
        <title>Complete genome sequence of Pirellula staleyi type strain (ATCC 27377).</title>
        <authorList>
            <person name="Clum A."/>
            <person name="Tindall B.J."/>
            <person name="Sikorski J."/>
            <person name="Ivanova N."/>
            <person name="Mavrommatis K."/>
            <person name="Lucas S."/>
            <person name="Glavina del Rio T."/>
            <person name="Nolan M."/>
            <person name="Chen F."/>
            <person name="Tice H."/>
            <person name="Pitluck S."/>
            <person name="Cheng J.F."/>
            <person name="Chertkov O."/>
            <person name="Brettin T."/>
            <person name="Han C."/>
            <person name="Detter J.C."/>
            <person name="Kuske C."/>
            <person name="Bruce D."/>
            <person name="Goodwin L."/>
            <person name="Ovchinikova G."/>
            <person name="Pati A."/>
            <person name="Mikhailova N."/>
            <person name="Chen A."/>
            <person name="Palaniappan K."/>
            <person name="Land M."/>
            <person name="Hauser L."/>
            <person name="Chang Y.J."/>
            <person name="Jeffries C.D."/>
            <person name="Chain P."/>
            <person name="Rohde M."/>
            <person name="Goker M."/>
            <person name="Bristow J."/>
            <person name="Eisen J.A."/>
            <person name="Markowitz V."/>
            <person name="Hugenholtz P."/>
            <person name="Kyrpides N.C."/>
            <person name="Klenk H.P."/>
            <person name="Lapidus A."/>
        </authorList>
    </citation>
    <scope>NUCLEOTIDE SEQUENCE [LARGE SCALE GENOMIC DNA]</scope>
    <source>
        <strain evidence="4">ATCC 27377 / DSM 6068 / ICPB 4128</strain>
    </source>
</reference>
<protein>
    <recommendedName>
        <fullName evidence="5">YacP-like NYN domain protein</fullName>
    </recommendedName>
</protein>
<dbReference type="Pfam" id="PF05991">
    <property type="entry name" value="NYN_YacP"/>
    <property type="match status" value="1"/>
</dbReference>
<evidence type="ECO:0000256" key="2">
    <source>
        <dbReference type="SAM" id="MobiDB-lite"/>
    </source>
</evidence>
<dbReference type="InterPro" id="IPR010298">
    <property type="entry name" value="YacP-like"/>
</dbReference>
<evidence type="ECO:0000313" key="4">
    <source>
        <dbReference type="Proteomes" id="UP000001887"/>
    </source>
</evidence>
<feature type="compositionally biased region" description="Basic and acidic residues" evidence="2">
    <location>
        <begin position="182"/>
        <end position="192"/>
    </location>
</feature>
<gene>
    <name evidence="3" type="ordered locus">Psta_2939</name>
</gene>